<dbReference type="Proteomes" id="UP001596456">
    <property type="component" value="Unassembled WGS sequence"/>
</dbReference>
<reference evidence="3" key="1">
    <citation type="journal article" date="2019" name="Int. J. Syst. Evol. Microbiol.">
        <title>The Global Catalogue of Microorganisms (GCM) 10K type strain sequencing project: providing services to taxonomists for standard genome sequencing and annotation.</title>
        <authorList>
            <consortium name="The Broad Institute Genomics Platform"/>
            <consortium name="The Broad Institute Genome Sequencing Center for Infectious Disease"/>
            <person name="Wu L."/>
            <person name="Ma J."/>
        </authorList>
    </citation>
    <scope>NUCLEOTIDE SEQUENCE [LARGE SCALE GENOMIC DNA]</scope>
    <source>
        <strain evidence="3">CGMCC 1.16275</strain>
    </source>
</reference>
<dbReference type="EMBL" id="JBHTCM010000018">
    <property type="protein sequence ID" value="MFC7334719.1"/>
    <property type="molecule type" value="Genomic_DNA"/>
</dbReference>
<protein>
    <submittedName>
        <fullName evidence="2">Uncharacterized protein</fullName>
    </submittedName>
</protein>
<feature type="transmembrane region" description="Helical" evidence="1">
    <location>
        <begin position="261"/>
        <end position="284"/>
    </location>
</feature>
<evidence type="ECO:0000313" key="2">
    <source>
        <dbReference type="EMBL" id="MFC7334719.1"/>
    </source>
</evidence>
<gene>
    <name evidence="2" type="ORF">ACFQPS_16240</name>
</gene>
<feature type="transmembrane region" description="Helical" evidence="1">
    <location>
        <begin position="103"/>
        <end position="121"/>
    </location>
</feature>
<organism evidence="2 3">
    <name type="scientific">Rhodocista pekingensis</name>
    <dbReference type="NCBI Taxonomy" id="201185"/>
    <lineage>
        <taxon>Bacteria</taxon>
        <taxon>Pseudomonadati</taxon>
        <taxon>Pseudomonadota</taxon>
        <taxon>Alphaproteobacteria</taxon>
        <taxon>Rhodospirillales</taxon>
        <taxon>Azospirillaceae</taxon>
        <taxon>Rhodocista</taxon>
    </lineage>
</organism>
<comment type="caution">
    <text evidence="2">The sequence shown here is derived from an EMBL/GenBank/DDBJ whole genome shotgun (WGS) entry which is preliminary data.</text>
</comment>
<dbReference type="RefSeq" id="WP_377360264.1">
    <property type="nucleotide sequence ID" value="NZ_JBHTCM010000018.1"/>
</dbReference>
<name>A0ABW2KZ41_9PROT</name>
<proteinExistence type="predicted"/>
<evidence type="ECO:0000256" key="1">
    <source>
        <dbReference type="SAM" id="Phobius"/>
    </source>
</evidence>
<keyword evidence="1" id="KW-0472">Membrane</keyword>
<sequence>MLEFLRSRPGTTLLFLAVAVVAWLGLFDRAERALLPTTPAQAGQERLEANLTRAAALFGTARALNAVISVLQSTEVTGGVVVAQGTVSPGQALDPLNDLVERFSSVMLTATVALTGSVLLVQAGDLYGFAVLLPAGLVLAAAALWLPGSAGAAMRRAGLILLLAAAIAKLGLPVTVMATEAVAERLVDPLLESGDARLRAIQLPGLDSAGTTAEGTGETGGMLETLRQANDIPAQINRAIAGAASLADAVVDLTVAYAIKIVVLPLLTLWLIARLAEVLIGGLLPRRQGP</sequence>
<feature type="transmembrane region" description="Helical" evidence="1">
    <location>
        <begin position="12"/>
        <end position="27"/>
    </location>
</feature>
<feature type="transmembrane region" description="Helical" evidence="1">
    <location>
        <begin position="127"/>
        <end position="146"/>
    </location>
</feature>
<keyword evidence="1" id="KW-0812">Transmembrane</keyword>
<keyword evidence="1" id="KW-1133">Transmembrane helix</keyword>
<feature type="transmembrane region" description="Helical" evidence="1">
    <location>
        <begin position="158"/>
        <end position="178"/>
    </location>
</feature>
<accession>A0ABW2KZ41</accession>
<keyword evidence="3" id="KW-1185">Reference proteome</keyword>
<evidence type="ECO:0000313" key="3">
    <source>
        <dbReference type="Proteomes" id="UP001596456"/>
    </source>
</evidence>